<evidence type="ECO:0000259" key="4">
    <source>
        <dbReference type="PROSITE" id="PS50893"/>
    </source>
</evidence>
<dbReference type="SMART" id="SM00382">
    <property type="entry name" value="AAA"/>
    <property type="match status" value="1"/>
</dbReference>
<dbReference type="RefSeq" id="WP_092873901.1">
    <property type="nucleotide sequence ID" value="NZ_FOJY01000019.1"/>
</dbReference>
<dbReference type="STRING" id="1120918.SAMN05216249_1194"/>
<dbReference type="PROSITE" id="PS50893">
    <property type="entry name" value="ABC_TRANSPORTER_2"/>
    <property type="match status" value="1"/>
</dbReference>
<dbReference type="InterPro" id="IPR003439">
    <property type="entry name" value="ABC_transporter-like_ATP-bd"/>
</dbReference>
<proteinExistence type="predicted"/>
<organism evidence="5 6">
    <name type="scientific">Acetitomaculum ruminis DSM 5522</name>
    <dbReference type="NCBI Taxonomy" id="1120918"/>
    <lineage>
        <taxon>Bacteria</taxon>
        <taxon>Bacillati</taxon>
        <taxon>Bacillota</taxon>
        <taxon>Clostridia</taxon>
        <taxon>Lachnospirales</taxon>
        <taxon>Lachnospiraceae</taxon>
        <taxon>Acetitomaculum</taxon>
    </lineage>
</organism>
<dbReference type="Pfam" id="PF00005">
    <property type="entry name" value="ABC_tran"/>
    <property type="match status" value="1"/>
</dbReference>
<dbReference type="GO" id="GO:0005524">
    <property type="term" value="F:ATP binding"/>
    <property type="evidence" value="ECO:0007669"/>
    <property type="project" value="UniProtKB-KW"/>
</dbReference>
<dbReference type="InterPro" id="IPR051782">
    <property type="entry name" value="ABC_Transporter_VariousFunc"/>
</dbReference>
<dbReference type="CDD" id="cd03230">
    <property type="entry name" value="ABC_DR_subfamily_A"/>
    <property type="match status" value="1"/>
</dbReference>
<evidence type="ECO:0000313" key="6">
    <source>
        <dbReference type="Proteomes" id="UP000198838"/>
    </source>
</evidence>
<dbReference type="InterPro" id="IPR003593">
    <property type="entry name" value="AAA+_ATPase"/>
</dbReference>
<feature type="domain" description="ABC transporter" evidence="4">
    <location>
        <begin position="1"/>
        <end position="228"/>
    </location>
</feature>
<dbReference type="EMBL" id="FOJY01000019">
    <property type="protein sequence ID" value="SFB30745.1"/>
    <property type="molecule type" value="Genomic_DNA"/>
</dbReference>
<reference evidence="5 6" key="1">
    <citation type="submission" date="2016-10" db="EMBL/GenBank/DDBJ databases">
        <authorList>
            <person name="de Groot N.N."/>
        </authorList>
    </citation>
    <scope>NUCLEOTIDE SEQUENCE [LARGE SCALE GENOMIC DNA]</scope>
    <source>
        <strain evidence="5 6">DSM 5522</strain>
    </source>
</reference>
<dbReference type="Proteomes" id="UP000198838">
    <property type="component" value="Unassembled WGS sequence"/>
</dbReference>
<keyword evidence="3 5" id="KW-0067">ATP-binding</keyword>
<name>A0A1I0ZY89_9FIRM</name>
<dbReference type="PANTHER" id="PTHR42939:SF3">
    <property type="entry name" value="ABC TRANSPORTER ATP-BINDING COMPONENT"/>
    <property type="match status" value="1"/>
</dbReference>
<evidence type="ECO:0000256" key="2">
    <source>
        <dbReference type="ARBA" id="ARBA00022741"/>
    </source>
</evidence>
<gene>
    <name evidence="5" type="ORF">SAMN05216249_1194</name>
</gene>
<evidence type="ECO:0000256" key="1">
    <source>
        <dbReference type="ARBA" id="ARBA00022448"/>
    </source>
</evidence>
<evidence type="ECO:0000256" key="3">
    <source>
        <dbReference type="ARBA" id="ARBA00022840"/>
    </source>
</evidence>
<sequence length="242" mass="27072">MSIIEVCDIVKKYPSFELKNASFGIEGGEITGFIGRNGAGKTTTIKTMLNLIHLDGGKVSYFGKNLTDNEVEIKKRIGYSTGTLSWYPRKKIKDIAGAIKPFYESWDEESYRKYLNMFGLDEMKMPVELSEGMKVKFNLLIALSHRAEVLILDEPTSGLDPFSRNELLDVFEELKKQGVAVFFSTHIISDIEKCADTIVYISKGNIVAALSKNDFVKSYSKKGESLEDTILRMESEGGATYA</sequence>
<dbReference type="AlphaFoldDB" id="A0A1I0ZY89"/>
<dbReference type="InterPro" id="IPR027417">
    <property type="entry name" value="P-loop_NTPase"/>
</dbReference>
<dbReference type="GO" id="GO:0016887">
    <property type="term" value="F:ATP hydrolysis activity"/>
    <property type="evidence" value="ECO:0007669"/>
    <property type="project" value="InterPro"/>
</dbReference>
<dbReference type="PANTHER" id="PTHR42939">
    <property type="entry name" value="ABC TRANSPORTER ATP-BINDING PROTEIN ALBC-RELATED"/>
    <property type="match status" value="1"/>
</dbReference>
<dbReference type="OrthoDB" id="9804819at2"/>
<evidence type="ECO:0000313" key="5">
    <source>
        <dbReference type="EMBL" id="SFB30745.1"/>
    </source>
</evidence>
<keyword evidence="1" id="KW-0813">Transport</keyword>
<protein>
    <submittedName>
        <fullName evidence="5">ABC-2 type transport system ATP-binding protein</fullName>
    </submittedName>
</protein>
<dbReference type="Gene3D" id="3.40.50.300">
    <property type="entry name" value="P-loop containing nucleotide triphosphate hydrolases"/>
    <property type="match status" value="1"/>
</dbReference>
<dbReference type="SUPFAM" id="SSF52540">
    <property type="entry name" value="P-loop containing nucleoside triphosphate hydrolases"/>
    <property type="match status" value="1"/>
</dbReference>
<keyword evidence="6" id="KW-1185">Reference proteome</keyword>
<accession>A0A1I0ZY89</accession>
<keyword evidence="2" id="KW-0547">Nucleotide-binding</keyword>